<dbReference type="Proteomes" id="UP001412239">
    <property type="component" value="Unassembled WGS sequence"/>
</dbReference>
<dbReference type="Pfam" id="PF12900">
    <property type="entry name" value="Pyridox_ox_2"/>
    <property type="match status" value="1"/>
</dbReference>
<dbReference type="EMBL" id="LN891008">
    <property type="protein sequence ID" value="CUS11928.1"/>
    <property type="molecule type" value="Genomic_DNA"/>
</dbReference>
<evidence type="ECO:0000313" key="3">
    <source>
        <dbReference type="Proteomes" id="UP001412239"/>
    </source>
</evidence>
<dbReference type="InterPro" id="IPR024747">
    <property type="entry name" value="Pyridox_Oxase-rel"/>
</dbReference>
<organism evidence="2 3">
    <name type="scientific">Tuber aestivum</name>
    <name type="common">summer truffle</name>
    <dbReference type="NCBI Taxonomy" id="59557"/>
    <lineage>
        <taxon>Eukaryota</taxon>
        <taxon>Fungi</taxon>
        <taxon>Dikarya</taxon>
        <taxon>Ascomycota</taxon>
        <taxon>Pezizomycotina</taxon>
        <taxon>Pezizomycetes</taxon>
        <taxon>Pezizales</taxon>
        <taxon>Tuberaceae</taxon>
        <taxon>Tuber</taxon>
    </lineage>
</organism>
<gene>
    <name evidence="2" type="ORF">GSTUAT00003976001</name>
</gene>
<keyword evidence="3" id="KW-1185">Reference proteome</keyword>
<protein>
    <submittedName>
        <fullName evidence="2">Uncharacterized protein</fullName>
    </submittedName>
</protein>
<dbReference type="AlphaFoldDB" id="A0A292PZ74"/>
<evidence type="ECO:0000313" key="2">
    <source>
        <dbReference type="EMBL" id="CUS11928.1"/>
    </source>
</evidence>
<evidence type="ECO:0000256" key="1">
    <source>
        <dbReference type="SAM" id="MobiDB-lite"/>
    </source>
</evidence>
<reference evidence="2" key="1">
    <citation type="submission" date="2015-10" db="EMBL/GenBank/DDBJ databases">
        <authorList>
            <person name="Regsiter A."/>
            <person name="william w."/>
        </authorList>
    </citation>
    <scope>NUCLEOTIDE SEQUENCE</scope>
    <source>
        <strain evidence="2">Montdore</strain>
    </source>
</reference>
<dbReference type="Gene3D" id="2.30.110.10">
    <property type="entry name" value="Electron Transport, Fmn-binding Protein, Chain A"/>
    <property type="match status" value="1"/>
</dbReference>
<sequence>MSNGLSYPKTSANKVQQQRYPLRPPSIEIQQQLTLPPSLPLKLQAHYDTTTIHNIVNTTPILHVSFLAPSDPKDPTSPPHPTILPMLGQMGSFSNPSSDESEALDCYLHGYTSGRLTSLTRTANGGIPICIAATKLDGLVLSLTPNSHSCNYRSAVLHGTATVVEDVEEKLYAMRLITEGMLPGRWQGTRVPPDETELRSTGVMRVVVSSASAKVRSGGPSDERKDVERGEVTGRVWTGVVPVWEMMGCPLPAGEGVGGEAPGYVTEYVEGRNRRERGYAEGGSGKVYGS</sequence>
<dbReference type="InterPro" id="IPR012349">
    <property type="entry name" value="Split_barrel_FMN-bd"/>
</dbReference>
<dbReference type="SUPFAM" id="SSF50475">
    <property type="entry name" value="FMN-binding split barrel"/>
    <property type="match status" value="1"/>
</dbReference>
<name>A0A292PZ74_9PEZI</name>
<feature type="region of interest" description="Disordered" evidence="1">
    <location>
        <begin position="270"/>
        <end position="290"/>
    </location>
</feature>
<proteinExistence type="predicted"/>
<dbReference type="PANTHER" id="PTHR34071">
    <property type="entry name" value="5-NITROIMIDAZOLE ANTIBIOTICS RESISTANCE PROTEIN, NIMA-FAMILY-RELATED PROTEIN-RELATED"/>
    <property type="match status" value="1"/>
</dbReference>
<feature type="compositionally biased region" description="Basic and acidic residues" evidence="1">
    <location>
        <begin position="270"/>
        <end position="279"/>
    </location>
</feature>
<accession>A0A292PZ74</accession>
<dbReference type="PANTHER" id="PTHR34071:SF2">
    <property type="entry name" value="FLAVIN-NUCLEOTIDE-BINDING PROTEIN"/>
    <property type="match status" value="1"/>
</dbReference>
<feature type="compositionally biased region" description="Gly residues" evidence="1">
    <location>
        <begin position="280"/>
        <end position="290"/>
    </location>
</feature>